<proteinExistence type="inferred from homology"/>
<evidence type="ECO:0000256" key="3">
    <source>
        <dbReference type="ARBA" id="ARBA00022989"/>
    </source>
</evidence>
<name>A0A0C9WHS0_9AGAR</name>
<evidence type="ECO:0000259" key="8">
    <source>
        <dbReference type="Pfam" id="PF20684"/>
    </source>
</evidence>
<evidence type="ECO:0000313" key="9">
    <source>
        <dbReference type="EMBL" id="KIJ91679.1"/>
    </source>
</evidence>
<reference evidence="9 10" key="1">
    <citation type="submission" date="2014-04" db="EMBL/GenBank/DDBJ databases">
        <authorList>
            <consortium name="DOE Joint Genome Institute"/>
            <person name="Kuo A."/>
            <person name="Kohler A."/>
            <person name="Nagy L.G."/>
            <person name="Floudas D."/>
            <person name="Copeland A."/>
            <person name="Barry K.W."/>
            <person name="Cichocki N."/>
            <person name="Veneault-Fourrey C."/>
            <person name="LaButti K."/>
            <person name="Lindquist E.A."/>
            <person name="Lipzen A."/>
            <person name="Lundell T."/>
            <person name="Morin E."/>
            <person name="Murat C."/>
            <person name="Sun H."/>
            <person name="Tunlid A."/>
            <person name="Henrissat B."/>
            <person name="Grigoriev I.V."/>
            <person name="Hibbett D.S."/>
            <person name="Martin F."/>
            <person name="Nordberg H.P."/>
            <person name="Cantor M.N."/>
            <person name="Hua S.X."/>
        </authorList>
    </citation>
    <scope>NUCLEOTIDE SEQUENCE [LARGE SCALE GENOMIC DNA]</scope>
    <source>
        <strain evidence="9 10">LaAM-08-1</strain>
    </source>
</reference>
<dbReference type="AlphaFoldDB" id="A0A0C9WHS0"/>
<evidence type="ECO:0000256" key="5">
    <source>
        <dbReference type="ARBA" id="ARBA00038359"/>
    </source>
</evidence>
<keyword evidence="4 7" id="KW-0472">Membrane</keyword>
<evidence type="ECO:0000256" key="6">
    <source>
        <dbReference type="SAM" id="MobiDB-lite"/>
    </source>
</evidence>
<gene>
    <name evidence="9" type="ORF">K443DRAFT_14202</name>
</gene>
<evidence type="ECO:0000256" key="7">
    <source>
        <dbReference type="SAM" id="Phobius"/>
    </source>
</evidence>
<organism evidence="9 10">
    <name type="scientific">Laccaria amethystina LaAM-08-1</name>
    <dbReference type="NCBI Taxonomy" id="1095629"/>
    <lineage>
        <taxon>Eukaryota</taxon>
        <taxon>Fungi</taxon>
        <taxon>Dikarya</taxon>
        <taxon>Basidiomycota</taxon>
        <taxon>Agaricomycotina</taxon>
        <taxon>Agaricomycetes</taxon>
        <taxon>Agaricomycetidae</taxon>
        <taxon>Agaricales</taxon>
        <taxon>Agaricineae</taxon>
        <taxon>Hydnangiaceae</taxon>
        <taxon>Laccaria</taxon>
    </lineage>
</organism>
<feature type="transmembrane region" description="Helical" evidence="7">
    <location>
        <begin position="169"/>
        <end position="195"/>
    </location>
</feature>
<dbReference type="OrthoDB" id="3229610at2759"/>
<protein>
    <recommendedName>
        <fullName evidence="8">Rhodopsin domain-containing protein</fullName>
    </recommendedName>
</protein>
<feature type="transmembrane region" description="Helical" evidence="7">
    <location>
        <begin position="90"/>
        <end position="112"/>
    </location>
</feature>
<reference evidence="10" key="2">
    <citation type="submission" date="2015-01" db="EMBL/GenBank/DDBJ databases">
        <title>Evolutionary Origins and Diversification of the Mycorrhizal Mutualists.</title>
        <authorList>
            <consortium name="DOE Joint Genome Institute"/>
            <consortium name="Mycorrhizal Genomics Consortium"/>
            <person name="Kohler A."/>
            <person name="Kuo A."/>
            <person name="Nagy L.G."/>
            <person name="Floudas D."/>
            <person name="Copeland A."/>
            <person name="Barry K.W."/>
            <person name="Cichocki N."/>
            <person name="Veneault-Fourrey C."/>
            <person name="LaButti K."/>
            <person name="Lindquist E.A."/>
            <person name="Lipzen A."/>
            <person name="Lundell T."/>
            <person name="Morin E."/>
            <person name="Murat C."/>
            <person name="Riley R."/>
            <person name="Ohm R."/>
            <person name="Sun H."/>
            <person name="Tunlid A."/>
            <person name="Henrissat B."/>
            <person name="Grigoriev I.V."/>
            <person name="Hibbett D.S."/>
            <person name="Martin F."/>
        </authorList>
    </citation>
    <scope>NUCLEOTIDE SEQUENCE [LARGE SCALE GENOMIC DNA]</scope>
    <source>
        <strain evidence="10">LaAM-08-1</strain>
    </source>
</reference>
<dbReference type="InterPro" id="IPR049326">
    <property type="entry name" value="Rhodopsin_dom_fungi"/>
</dbReference>
<accession>A0A0C9WHS0</accession>
<keyword evidence="10" id="KW-1185">Reference proteome</keyword>
<feature type="compositionally biased region" description="Polar residues" evidence="6">
    <location>
        <begin position="341"/>
        <end position="355"/>
    </location>
</feature>
<feature type="domain" description="Rhodopsin" evidence="8">
    <location>
        <begin position="37"/>
        <end position="268"/>
    </location>
</feature>
<feature type="transmembrane region" description="Helical" evidence="7">
    <location>
        <begin position="52"/>
        <end position="70"/>
    </location>
</feature>
<feature type="transmembrane region" description="Helical" evidence="7">
    <location>
        <begin position="207"/>
        <end position="230"/>
    </location>
</feature>
<feature type="transmembrane region" description="Helical" evidence="7">
    <location>
        <begin position="250"/>
        <end position="270"/>
    </location>
</feature>
<feature type="transmembrane region" description="Helical" evidence="7">
    <location>
        <begin position="124"/>
        <end position="145"/>
    </location>
</feature>
<feature type="compositionally biased region" description="Basic and acidic residues" evidence="6">
    <location>
        <begin position="300"/>
        <end position="309"/>
    </location>
</feature>
<dbReference type="Pfam" id="PF20684">
    <property type="entry name" value="Fung_rhodopsin"/>
    <property type="match status" value="1"/>
</dbReference>
<evidence type="ECO:0000256" key="4">
    <source>
        <dbReference type="ARBA" id="ARBA00023136"/>
    </source>
</evidence>
<dbReference type="GO" id="GO:0016020">
    <property type="term" value="C:membrane"/>
    <property type="evidence" value="ECO:0007669"/>
    <property type="project" value="UniProtKB-SubCell"/>
</dbReference>
<feature type="region of interest" description="Disordered" evidence="6">
    <location>
        <begin position="282"/>
        <end position="355"/>
    </location>
</feature>
<feature type="compositionally biased region" description="Acidic residues" evidence="6">
    <location>
        <begin position="288"/>
        <end position="299"/>
    </location>
</feature>
<evidence type="ECO:0000313" key="10">
    <source>
        <dbReference type="Proteomes" id="UP000054477"/>
    </source>
</evidence>
<feature type="transmembrane region" description="Helical" evidence="7">
    <location>
        <begin position="20"/>
        <end position="40"/>
    </location>
</feature>
<dbReference type="InterPro" id="IPR052337">
    <property type="entry name" value="SAT4-like"/>
</dbReference>
<sequence>MSTQLEDASPTLTLSSKSWIAIVSVFQITALSVTIFRVYHRFKTSRMWWDDYVVVLVFMLDTLGFVNVWYGYSHHFDTFYLDGRLLFNFFLTYVFQFSTVWLTRVSLALSIARIFPKGHRARRISAALAIIFILNLIITVTVLNMTCQGGGVSWWKVTGKYCGKGPKRVFVGGVVSIILEILSDVVLTATPLAILWRVNLPLRSKRVIRVAFSGSVLMLVLFTACCIVWFDPGLNPKPGTALITTMTLSQIEMAVSLIVCNFLVTTTLLYKAWRKRFGRRRLEGQSTEAEDSSESDVDESSSRPDDTEHSTPSATEPESTQPRTIITFTDVMTDSELYQEMPTSTKPQSGGSKSG</sequence>
<evidence type="ECO:0000256" key="2">
    <source>
        <dbReference type="ARBA" id="ARBA00022692"/>
    </source>
</evidence>
<feature type="compositionally biased region" description="Polar residues" evidence="6">
    <location>
        <begin position="310"/>
        <end position="332"/>
    </location>
</feature>
<keyword evidence="3 7" id="KW-1133">Transmembrane helix</keyword>
<comment type="similarity">
    <text evidence="5">Belongs to the SAT4 family.</text>
</comment>
<dbReference type="Proteomes" id="UP000054477">
    <property type="component" value="Unassembled WGS sequence"/>
</dbReference>
<comment type="subcellular location">
    <subcellularLocation>
        <location evidence="1">Membrane</location>
        <topology evidence="1">Multi-pass membrane protein</topology>
    </subcellularLocation>
</comment>
<dbReference type="HOGENOM" id="CLU_052841_2_0_1"/>
<dbReference type="PANTHER" id="PTHR33048:SF146">
    <property type="entry name" value="INTEGRAL MEMBRANE PROTEIN"/>
    <property type="match status" value="1"/>
</dbReference>
<dbReference type="PANTHER" id="PTHR33048">
    <property type="entry name" value="PTH11-LIKE INTEGRAL MEMBRANE PROTEIN (AFU_ORTHOLOGUE AFUA_5G11245)"/>
    <property type="match status" value="1"/>
</dbReference>
<evidence type="ECO:0000256" key="1">
    <source>
        <dbReference type="ARBA" id="ARBA00004141"/>
    </source>
</evidence>
<keyword evidence="2 7" id="KW-0812">Transmembrane</keyword>
<dbReference type="EMBL" id="KN838980">
    <property type="protein sequence ID" value="KIJ91679.1"/>
    <property type="molecule type" value="Genomic_DNA"/>
</dbReference>